<evidence type="ECO:0000256" key="6">
    <source>
        <dbReference type="ARBA" id="ARBA00022692"/>
    </source>
</evidence>
<evidence type="ECO:0000256" key="4">
    <source>
        <dbReference type="ARBA" id="ARBA00022597"/>
    </source>
</evidence>
<comment type="caution">
    <text evidence="10">The sequence shown here is derived from an EMBL/GenBank/DDBJ whole genome shotgun (WGS) entry which is preliminary data.</text>
</comment>
<feature type="transmembrane region" description="Helical" evidence="9">
    <location>
        <begin position="504"/>
        <end position="521"/>
    </location>
</feature>
<dbReference type="PROSITE" id="PS51108">
    <property type="entry name" value="PTS_EIID"/>
    <property type="match status" value="1"/>
</dbReference>
<dbReference type="Pfam" id="PF03609">
    <property type="entry name" value="EII-Sor"/>
    <property type="match status" value="1"/>
</dbReference>
<accession>A0ABS4NH41</accession>
<keyword evidence="5" id="KW-0598">Phosphotransferase system</keyword>
<evidence type="ECO:0000256" key="3">
    <source>
        <dbReference type="ARBA" id="ARBA00022475"/>
    </source>
</evidence>
<dbReference type="EMBL" id="JAGGLT010000032">
    <property type="protein sequence ID" value="MBP2072989.1"/>
    <property type="molecule type" value="Genomic_DNA"/>
</dbReference>
<keyword evidence="3" id="KW-1003">Cell membrane</keyword>
<evidence type="ECO:0000256" key="5">
    <source>
        <dbReference type="ARBA" id="ARBA00022683"/>
    </source>
</evidence>
<evidence type="ECO:0000256" key="7">
    <source>
        <dbReference type="ARBA" id="ARBA00022989"/>
    </source>
</evidence>
<proteinExistence type="predicted"/>
<feature type="transmembrane region" description="Helical" evidence="9">
    <location>
        <begin position="528"/>
        <end position="549"/>
    </location>
</feature>
<gene>
    <name evidence="10" type="ORF">J2Z80_002535</name>
</gene>
<dbReference type="PANTHER" id="PTHR32502">
    <property type="entry name" value="N-ACETYLGALACTOSAMINE PERMEASE II COMPONENT-RELATED"/>
    <property type="match status" value="1"/>
</dbReference>
<protein>
    <submittedName>
        <fullName evidence="10">Mannose/fructose/sorbose-specific phosphotransferase system IID component</fullName>
    </submittedName>
</protein>
<dbReference type="InterPro" id="IPR004700">
    <property type="entry name" value="PTS_IIC_man"/>
</dbReference>
<dbReference type="RefSeq" id="WP_209454665.1">
    <property type="nucleotide sequence ID" value="NZ_JAGGLT010000032.1"/>
</dbReference>
<keyword evidence="11" id="KW-1185">Reference proteome</keyword>
<evidence type="ECO:0000313" key="11">
    <source>
        <dbReference type="Proteomes" id="UP001166402"/>
    </source>
</evidence>
<dbReference type="Proteomes" id="UP001166402">
    <property type="component" value="Unassembled WGS sequence"/>
</dbReference>
<dbReference type="InterPro" id="IPR004704">
    <property type="entry name" value="PTS_IID_man"/>
</dbReference>
<dbReference type="PROSITE" id="PS51106">
    <property type="entry name" value="PTS_EIIC_TYPE_4"/>
    <property type="match status" value="1"/>
</dbReference>
<evidence type="ECO:0000313" key="10">
    <source>
        <dbReference type="EMBL" id="MBP2072989.1"/>
    </source>
</evidence>
<keyword evidence="2" id="KW-0813">Transport</keyword>
<keyword evidence="7 9" id="KW-1133">Transmembrane helix</keyword>
<evidence type="ECO:0000256" key="1">
    <source>
        <dbReference type="ARBA" id="ARBA00004651"/>
    </source>
</evidence>
<feature type="transmembrane region" description="Helical" evidence="9">
    <location>
        <begin position="90"/>
        <end position="110"/>
    </location>
</feature>
<evidence type="ECO:0000256" key="2">
    <source>
        <dbReference type="ARBA" id="ARBA00022448"/>
    </source>
</evidence>
<comment type="subcellular location">
    <subcellularLocation>
        <location evidence="1">Cell membrane</location>
        <topology evidence="1">Multi-pass membrane protein</topology>
    </subcellularLocation>
</comment>
<dbReference type="InterPro" id="IPR050303">
    <property type="entry name" value="GatZ_KbaZ_carbometab"/>
</dbReference>
<organism evidence="10 11">
    <name type="scientific">Thermoanaerobacterium butyriciformans</name>
    <dbReference type="NCBI Taxonomy" id="1702242"/>
    <lineage>
        <taxon>Bacteria</taxon>
        <taxon>Bacillati</taxon>
        <taxon>Bacillota</taxon>
        <taxon>Clostridia</taxon>
        <taxon>Thermoanaerobacterales</taxon>
        <taxon>Thermoanaerobacteraceae</taxon>
        <taxon>Thermoanaerobacterium</taxon>
    </lineage>
</organism>
<keyword evidence="8 9" id="KW-0472">Membrane</keyword>
<reference evidence="10" key="1">
    <citation type="submission" date="2021-03" db="EMBL/GenBank/DDBJ databases">
        <title>Genomic Encyclopedia of Type Strains, Phase IV (KMG-IV): sequencing the most valuable type-strain genomes for metagenomic binning, comparative biology and taxonomic classification.</title>
        <authorList>
            <person name="Goeker M."/>
        </authorList>
    </citation>
    <scope>NUCLEOTIDE SEQUENCE</scope>
    <source>
        <strain evidence="10">DSM 101588</strain>
    </source>
</reference>
<dbReference type="Pfam" id="PF03613">
    <property type="entry name" value="EIID-AGA"/>
    <property type="match status" value="1"/>
</dbReference>
<sequence length="551" mass="60589">MTITKFILLFIVTSISGIGAAAEEFQTHRPLIASTLVGLALGDLKTGIIVGASMELIALGWMTIGASVPPDPAIAGAIAAIMAIVGKQNVGVAISIAVPVAVAGQVLQIVQKSTIDVFIMHVADKYAERGSTKGITAMHFLTAIPSALRVSIPSLMVAYFANTSHVKAVLDNLPKSITIGLQISSGFLVVVGYAMIMELLNANELLPFFFIGFLTMTFTKMTLVGLAIMGASFAAIFYFYFIKDDNKNTHRRRRTNFINYSDDKFVDEINDETVIKDKPLKLEHKDLLKIFWRMQFYQISWNYERMQNLCYCYSIIPVLKKLYKTKESLSGALKRHMEYFNTHQFTVPIVLGVNAAMEEAVANEEKINDETITGIKVALMGPLAGLGDPIFWGILRPMIGAIGAGMGLSGNLLGPVIFFVSINAIRLIMRYYGLVIPYYKGINMIASMKEILPKIMKTVAVLAYVVMGGLVAKWTIINVPIKLYSYSIDGKVVVVTAQQQLDTIMPNLLPLILTFLIYWLLRKKVPAIFCIIGLMILGIIGYNLGFLGLPS</sequence>
<dbReference type="PANTHER" id="PTHR32502:SF26">
    <property type="entry name" value="PHOSPHOTRANSFERASE SYSTEM SUGAR-SPECIFIC EIID COMPONENT"/>
    <property type="match status" value="1"/>
</dbReference>
<feature type="transmembrane region" description="Helical" evidence="9">
    <location>
        <begin position="390"/>
        <end position="410"/>
    </location>
</feature>
<evidence type="ECO:0000256" key="9">
    <source>
        <dbReference type="SAM" id="Phobius"/>
    </source>
</evidence>
<evidence type="ECO:0000256" key="8">
    <source>
        <dbReference type="ARBA" id="ARBA00023136"/>
    </source>
</evidence>
<feature type="transmembrane region" description="Helical" evidence="9">
    <location>
        <begin position="208"/>
        <end position="241"/>
    </location>
</feature>
<keyword evidence="6 9" id="KW-0812">Transmembrane</keyword>
<dbReference type="NCBIfam" id="TIGR00828">
    <property type="entry name" value="EIID-AGA"/>
    <property type="match status" value="1"/>
</dbReference>
<feature type="transmembrane region" description="Helical" evidence="9">
    <location>
        <begin position="459"/>
        <end position="477"/>
    </location>
</feature>
<feature type="transmembrane region" description="Helical" evidence="9">
    <location>
        <begin position="177"/>
        <end position="196"/>
    </location>
</feature>
<name>A0ABS4NH41_9THEO</name>
<keyword evidence="4" id="KW-0762">Sugar transport</keyword>